<dbReference type="SUPFAM" id="SSF88697">
    <property type="entry name" value="PUA domain-like"/>
    <property type="match status" value="1"/>
</dbReference>
<organism evidence="3 4">
    <name type="scientific">Botrimarina hoheduenensis</name>
    <dbReference type="NCBI Taxonomy" id="2528000"/>
    <lineage>
        <taxon>Bacteria</taxon>
        <taxon>Pseudomonadati</taxon>
        <taxon>Planctomycetota</taxon>
        <taxon>Planctomycetia</taxon>
        <taxon>Pirellulales</taxon>
        <taxon>Lacipirellulaceae</taxon>
        <taxon>Botrimarina</taxon>
    </lineage>
</organism>
<evidence type="ECO:0000256" key="1">
    <source>
        <dbReference type="SAM" id="MobiDB-lite"/>
    </source>
</evidence>
<dbReference type="Proteomes" id="UP000318995">
    <property type="component" value="Unassembled WGS sequence"/>
</dbReference>
<evidence type="ECO:0000259" key="2">
    <source>
        <dbReference type="PROSITE" id="PS51787"/>
    </source>
</evidence>
<dbReference type="SMART" id="SM00464">
    <property type="entry name" value="LON"/>
    <property type="match status" value="1"/>
</dbReference>
<dbReference type="InterPro" id="IPR003111">
    <property type="entry name" value="Lon_prtase_N"/>
</dbReference>
<dbReference type="GO" id="GO:0004252">
    <property type="term" value="F:serine-type endopeptidase activity"/>
    <property type="evidence" value="ECO:0007669"/>
    <property type="project" value="UniProtKB-EC"/>
</dbReference>
<keyword evidence="4" id="KW-1185">Reference proteome</keyword>
<gene>
    <name evidence="3" type="primary">lon2</name>
    <name evidence="3" type="ORF">Pla111_04730</name>
</gene>
<dbReference type="EC" id="3.4.21.53" evidence="3"/>
<dbReference type="RefSeq" id="WP_146570968.1">
    <property type="nucleotide sequence ID" value="NZ_SJPH01000001.1"/>
</dbReference>
<name>A0A5C5WCP6_9BACT</name>
<feature type="domain" description="Lon N-terminal" evidence="2">
    <location>
        <begin position="24"/>
        <end position="219"/>
    </location>
</feature>
<protein>
    <submittedName>
        <fullName evidence="3">Lon protease 2</fullName>
        <ecNumber evidence="3">3.4.21.53</ecNumber>
    </submittedName>
</protein>
<dbReference type="AlphaFoldDB" id="A0A5C5WCP6"/>
<dbReference type="PANTHER" id="PTHR46732">
    <property type="entry name" value="ATP-DEPENDENT PROTEASE LA (LON) DOMAIN PROTEIN"/>
    <property type="match status" value="1"/>
</dbReference>
<dbReference type="InterPro" id="IPR015947">
    <property type="entry name" value="PUA-like_sf"/>
</dbReference>
<dbReference type="GO" id="GO:0006508">
    <property type="term" value="P:proteolysis"/>
    <property type="evidence" value="ECO:0007669"/>
    <property type="project" value="UniProtKB-KW"/>
</dbReference>
<dbReference type="PROSITE" id="PS51787">
    <property type="entry name" value="LON_N"/>
    <property type="match status" value="1"/>
</dbReference>
<comment type="caution">
    <text evidence="3">The sequence shown here is derived from an EMBL/GenBank/DDBJ whole genome shotgun (WGS) entry which is preliminary data.</text>
</comment>
<dbReference type="EMBL" id="SJPH01000001">
    <property type="protein sequence ID" value="TWT48698.1"/>
    <property type="molecule type" value="Genomic_DNA"/>
</dbReference>
<evidence type="ECO:0000313" key="4">
    <source>
        <dbReference type="Proteomes" id="UP000318995"/>
    </source>
</evidence>
<accession>A0A5C5WCP6</accession>
<dbReference type="Pfam" id="PF02190">
    <property type="entry name" value="LON_substr_bdg"/>
    <property type="match status" value="1"/>
</dbReference>
<sequence length="242" mass="26755">MSSESFAGDRSAGDFDESQFGGVARLFPLPGVSLFPRLVQPLHVFEERYRALMEDALADDGLIAMAVLKPGWEPDYPSRPALEPVACLGKIVAHHRLEDGRFNLLLAGVRRVRIEQEIEPPQAFRRANVTLLHEREPHDDKAQIEAVRQRIATAFRRALPSEPPVQLQEILTSEAPLSLLTDLAAFTLPLPDKIKRRLLAEIDVTARAEILLETLDSSADEATEADGLSGTGWGYPPSFSDN</sequence>
<dbReference type="PANTHER" id="PTHR46732:SF8">
    <property type="entry name" value="ATP-DEPENDENT PROTEASE LA (LON) DOMAIN PROTEIN"/>
    <property type="match status" value="1"/>
</dbReference>
<proteinExistence type="predicted"/>
<keyword evidence="3" id="KW-0378">Hydrolase</keyword>
<dbReference type="OrthoDB" id="9806457at2"/>
<dbReference type="Gene3D" id="1.20.58.1480">
    <property type="match status" value="1"/>
</dbReference>
<reference evidence="3 4" key="1">
    <citation type="submission" date="2019-02" db="EMBL/GenBank/DDBJ databases">
        <title>Deep-cultivation of Planctomycetes and their phenomic and genomic characterization uncovers novel biology.</title>
        <authorList>
            <person name="Wiegand S."/>
            <person name="Jogler M."/>
            <person name="Boedeker C."/>
            <person name="Pinto D."/>
            <person name="Vollmers J."/>
            <person name="Rivas-Marin E."/>
            <person name="Kohn T."/>
            <person name="Peeters S.H."/>
            <person name="Heuer A."/>
            <person name="Rast P."/>
            <person name="Oberbeckmann S."/>
            <person name="Bunk B."/>
            <person name="Jeske O."/>
            <person name="Meyerdierks A."/>
            <person name="Storesund J.E."/>
            <person name="Kallscheuer N."/>
            <person name="Luecker S."/>
            <person name="Lage O.M."/>
            <person name="Pohl T."/>
            <person name="Merkel B.J."/>
            <person name="Hornburger P."/>
            <person name="Mueller R.-W."/>
            <person name="Bruemmer F."/>
            <person name="Labrenz M."/>
            <person name="Spormann A.M."/>
            <person name="Op Den Camp H."/>
            <person name="Overmann J."/>
            <person name="Amann R."/>
            <person name="Jetten M.S.M."/>
            <person name="Mascher T."/>
            <person name="Medema M.H."/>
            <person name="Devos D.P."/>
            <person name="Kaster A.-K."/>
            <person name="Ovreas L."/>
            <person name="Rohde M."/>
            <person name="Galperin M.Y."/>
            <person name="Jogler C."/>
        </authorList>
    </citation>
    <scope>NUCLEOTIDE SEQUENCE [LARGE SCALE GENOMIC DNA]</scope>
    <source>
        <strain evidence="3 4">Pla111</strain>
    </source>
</reference>
<dbReference type="InterPro" id="IPR046336">
    <property type="entry name" value="Lon_prtase_N_sf"/>
</dbReference>
<evidence type="ECO:0000313" key="3">
    <source>
        <dbReference type="EMBL" id="TWT48698.1"/>
    </source>
</evidence>
<keyword evidence="3" id="KW-0645">Protease</keyword>
<dbReference type="Gene3D" id="2.30.130.40">
    <property type="entry name" value="LON domain-like"/>
    <property type="match status" value="1"/>
</dbReference>
<feature type="region of interest" description="Disordered" evidence="1">
    <location>
        <begin position="221"/>
        <end position="242"/>
    </location>
</feature>